<dbReference type="PROSITE" id="PS51839">
    <property type="entry name" value="4FE4S_HC3"/>
    <property type="match status" value="1"/>
</dbReference>
<keyword evidence="5" id="KW-0001">2Fe-2S</keyword>
<evidence type="ECO:0000256" key="5">
    <source>
        <dbReference type="ARBA" id="ARBA00022714"/>
    </source>
</evidence>
<comment type="cofactor">
    <cofactor evidence="13">
        <name>[2Fe-2S] cluster</name>
        <dbReference type="ChEBI" id="CHEBI:190135"/>
    </cofactor>
</comment>
<feature type="domain" description="4Fe-4S His(Cys)3-ligated-type" evidence="17">
    <location>
        <begin position="78"/>
        <end position="117"/>
    </location>
</feature>
<evidence type="ECO:0000256" key="3">
    <source>
        <dbReference type="ARBA" id="ARBA00005404"/>
    </source>
</evidence>
<keyword evidence="6" id="KW-0874">Quinone</keyword>
<dbReference type="PROSITE" id="PS51379">
    <property type="entry name" value="4FE4S_FER_2"/>
    <property type="match status" value="2"/>
</dbReference>
<reference evidence="18 19" key="1">
    <citation type="submission" date="2023-06" db="EMBL/GenBank/DDBJ databases">
        <title>Parasedimentitalea psychrophila sp. nov., a psychrophilic bacterium isolated from deep-sea sediment.</title>
        <authorList>
            <person name="Li A."/>
        </authorList>
    </citation>
    <scope>NUCLEOTIDE SEQUENCE [LARGE SCALE GENOMIC DNA]</scope>
    <source>
        <strain evidence="18 19">QS115</strain>
    </source>
</reference>
<dbReference type="SUPFAM" id="SSF53706">
    <property type="entry name" value="Formate dehydrogenase/DMSO reductase, domains 1-3"/>
    <property type="match status" value="1"/>
</dbReference>
<dbReference type="InterPro" id="IPR054351">
    <property type="entry name" value="NADH_UbQ_OxRdtase_ferredoxin"/>
</dbReference>
<dbReference type="Gene3D" id="3.30.70.20">
    <property type="match status" value="1"/>
</dbReference>
<dbReference type="Proteomes" id="UP001238334">
    <property type="component" value="Chromosome"/>
</dbReference>
<dbReference type="SUPFAM" id="SSF54862">
    <property type="entry name" value="4Fe-4S ferredoxins"/>
    <property type="match status" value="1"/>
</dbReference>
<keyword evidence="4" id="KW-0004">4Fe-4S</keyword>
<dbReference type="Pfam" id="PF22117">
    <property type="entry name" value="Fer4_Nqo3"/>
    <property type="match status" value="1"/>
</dbReference>
<dbReference type="InterPro" id="IPR036010">
    <property type="entry name" value="2Fe-2S_ferredoxin-like_sf"/>
</dbReference>
<dbReference type="AlphaFoldDB" id="A0A9Y2L0D6"/>
<dbReference type="PROSITE" id="PS51669">
    <property type="entry name" value="4FE4S_MOW_BIS_MGD"/>
    <property type="match status" value="1"/>
</dbReference>
<proteinExistence type="inferred from homology"/>
<dbReference type="Gene3D" id="3.40.50.740">
    <property type="match status" value="2"/>
</dbReference>
<evidence type="ECO:0000256" key="4">
    <source>
        <dbReference type="ARBA" id="ARBA00022485"/>
    </source>
</evidence>
<dbReference type="PROSITE" id="PS00198">
    <property type="entry name" value="4FE4S_FER_1"/>
    <property type="match status" value="1"/>
</dbReference>
<dbReference type="GO" id="GO:0046872">
    <property type="term" value="F:metal ion binding"/>
    <property type="evidence" value="ECO:0007669"/>
    <property type="project" value="UniProtKB-KW"/>
</dbReference>
<organism evidence="18 19">
    <name type="scientific">Parasedimentitalea psychrophila</name>
    <dbReference type="NCBI Taxonomy" id="2997337"/>
    <lineage>
        <taxon>Bacteria</taxon>
        <taxon>Pseudomonadati</taxon>
        <taxon>Pseudomonadota</taxon>
        <taxon>Alphaproteobacteria</taxon>
        <taxon>Rhodobacterales</taxon>
        <taxon>Paracoccaceae</taxon>
        <taxon>Parasedimentitalea</taxon>
    </lineage>
</organism>
<dbReference type="InterPro" id="IPR006656">
    <property type="entry name" value="Mopterin_OxRdtase"/>
</dbReference>
<dbReference type="Gene3D" id="3.40.228.10">
    <property type="entry name" value="Dimethylsulfoxide Reductase, domain 2"/>
    <property type="match status" value="1"/>
</dbReference>
<comment type="similarity">
    <text evidence="3">Belongs to the complex I 75 kDa subunit family.</text>
</comment>
<evidence type="ECO:0000256" key="1">
    <source>
        <dbReference type="ARBA" id="ARBA00001966"/>
    </source>
</evidence>
<dbReference type="GO" id="GO:0051539">
    <property type="term" value="F:4 iron, 4 sulfur cluster binding"/>
    <property type="evidence" value="ECO:0007669"/>
    <property type="project" value="UniProtKB-KW"/>
</dbReference>
<dbReference type="GO" id="GO:0048038">
    <property type="term" value="F:quinone binding"/>
    <property type="evidence" value="ECO:0007669"/>
    <property type="project" value="UniProtKB-KW"/>
</dbReference>
<evidence type="ECO:0000256" key="12">
    <source>
        <dbReference type="ARBA" id="ARBA00023136"/>
    </source>
</evidence>
<dbReference type="SMART" id="SM00929">
    <property type="entry name" value="NADH-G_4Fe-4S_3"/>
    <property type="match status" value="1"/>
</dbReference>
<dbReference type="Pfam" id="PF04879">
    <property type="entry name" value="Molybdop_Fe4S4"/>
    <property type="match status" value="1"/>
</dbReference>
<evidence type="ECO:0000256" key="9">
    <source>
        <dbReference type="ARBA" id="ARBA00023004"/>
    </source>
</evidence>
<dbReference type="SUPFAM" id="SSF54292">
    <property type="entry name" value="2Fe-2S ferredoxin-like"/>
    <property type="match status" value="1"/>
</dbReference>
<dbReference type="KEGG" id="ppso:QPJ95_01535"/>
<dbReference type="GO" id="GO:0008137">
    <property type="term" value="F:NADH dehydrogenase (ubiquinone) activity"/>
    <property type="evidence" value="ECO:0007669"/>
    <property type="project" value="InterPro"/>
</dbReference>
<dbReference type="PANTHER" id="PTHR43105">
    <property type="entry name" value="RESPIRATORY NITRATE REDUCTASE"/>
    <property type="match status" value="1"/>
</dbReference>
<evidence type="ECO:0000256" key="8">
    <source>
        <dbReference type="ARBA" id="ARBA00022967"/>
    </source>
</evidence>
<evidence type="ECO:0000259" key="17">
    <source>
        <dbReference type="PROSITE" id="PS51839"/>
    </source>
</evidence>
<dbReference type="InterPro" id="IPR017896">
    <property type="entry name" value="4Fe4S_Fe-S-bd"/>
</dbReference>
<dbReference type="GO" id="GO:0042773">
    <property type="term" value="P:ATP synthesis coupled electron transport"/>
    <property type="evidence" value="ECO:0007669"/>
    <property type="project" value="InterPro"/>
</dbReference>
<dbReference type="Pfam" id="PF13510">
    <property type="entry name" value="Fer2_4"/>
    <property type="match status" value="1"/>
</dbReference>
<dbReference type="InterPro" id="IPR017900">
    <property type="entry name" value="4Fe4S_Fe_S_CS"/>
</dbReference>
<dbReference type="InterPro" id="IPR006963">
    <property type="entry name" value="Mopterin_OxRdtase_4Fe-4S_dom"/>
</dbReference>
<evidence type="ECO:0000256" key="13">
    <source>
        <dbReference type="ARBA" id="ARBA00034078"/>
    </source>
</evidence>
<sequence length="811" mass="88024">MVTCIFDGETIEVDPGTTILTAARQVGSEIPTFCYHARLSLSASCRMCLVEVEGRNKLEPACATVIAPDMVIHSQSARVVSTRQDMLEILLANHPLDCPVCDKGGECELQDTVFKYGKGDSRLFDPKRVFRETDIELNKVIVFNANRCIQCQRCVRVCEEIVGDVALGTAERGLDSEITGVGNSLKDCSHCGNCIEVCPVGALMSIPYRYQARPWDLAKTETICGMCGTGCSLSVEFAGGTFKRVKSAPDTGLNKELLCAKGRFGFDAIDGGRRIEQPMIRKNGVLEPASWDEAIACIACKAWEVKERQGRIQGHISPRQTNETGFVFQHLMRRVFETQDIHSSTRFSGLHAPDAVTALARLVTGHMQRRPLQELLEADCIFLLGANITEENPVSGYLIRSAMKGSGKRLIIASSRPCGLDLIATATLRLLPGNEGDLLSRLIAETPQVQGNPTDEFAHRAAGLLAGSKHIALLIGSEFMRSSKATACLSWIEQAARHFGAQGKKLGLQFLFDRPNQLGLWDMGCLAGVAPGWQNSQTPLPISDDPVDLHYVLGADPLHNNPHPAPDAKPPFLVVHSSHYSKSAEQADVLLPAPSYGEEGGTYTNNEGRAQSLRSVRPPKQDLLGARQVFNLISGAMGQGALPVDADQVRDRIAAEYPGFGQFDQGLGRTMAAMDYPWQEADTLLQVVENPPSDDGGTGQRRYLLSGDTLFQSGQLAARSSVLSSLDKGAYVEMNPGAGPEHAFEGLRVTLSAAGQSFTAPLKVNHSFDAKTVFVPERFLREHGQDFLSGVEYPWRVDVALSGSGDPSETE</sequence>
<dbReference type="PROSITE" id="PS00642">
    <property type="entry name" value="COMPLEX1_75K_2"/>
    <property type="match status" value="1"/>
</dbReference>
<dbReference type="InterPro" id="IPR019574">
    <property type="entry name" value="NADH_UbQ_OxRdtase_Gsu_4Fe4S-bd"/>
</dbReference>
<dbReference type="InterPro" id="IPR050123">
    <property type="entry name" value="Prok_molybdopt-oxidoreductase"/>
</dbReference>
<dbReference type="InterPro" id="IPR000283">
    <property type="entry name" value="NADH_UbQ_OxRdtase_75kDa_su_CS"/>
</dbReference>
<keyword evidence="9" id="KW-0408">Iron</keyword>
<dbReference type="FunFam" id="3.10.20.740:FF:000004">
    <property type="entry name" value="NADH-quinone oxidoreductase"/>
    <property type="match status" value="1"/>
</dbReference>
<dbReference type="RefSeq" id="WP_270918850.1">
    <property type="nucleotide sequence ID" value="NZ_CP127247.1"/>
</dbReference>
<dbReference type="SMART" id="SM00926">
    <property type="entry name" value="Molybdop_Fe4S4"/>
    <property type="match status" value="1"/>
</dbReference>
<dbReference type="GO" id="GO:0016020">
    <property type="term" value="C:membrane"/>
    <property type="evidence" value="ECO:0007669"/>
    <property type="project" value="UniProtKB-SubCell"/>
</dbReference>
<keyword evidence="7" id="KW-0479">Metal-binding</keyword>
<keyword evidence="12" id="KW-0472">Membrane</keyword>
<evidence type="ECO:0000256" key="6">
    <source>
        <dbReference type="ARBA" id="ARBA00022719"/>
    </source>
</evidence>
<evidence type="ECO:0000256" key="10">
    <source>
        <dbReference type="ARBA" id="ARBA00023014"/>
    </source>
</evidence>
<evidence type="ECO:0000256" key="11">
    <source>
        <dbReference type="ARBA" id="ARBA00023027"/>
    </source>
</evidence>
<name>A0A9Y2L0D6_9RHOB</name>
<feature type="domain" description="2Fe-2S ferredoxin-type" evidence="14">
    <location>
        <begin position="1"/>
        <end position="78"/>
    </location>
</feature>
<dbReference type="PANTHER" id="PTHR43105:SF10">
    <property type="entry name" value="NADH-QUINONE OXIDOREDUCTASE SUBUNIT G"/>
    <property type="match status" value="1"/>
</dbReference>
<dbReference type="FunFam" id="3.30.70.20:FF:000002">
    <property type="entry name" value="NADH-ubiquinone oxidoreductase 75 kDa subunit"/>
    <property type="match status" value="1"/>
</dbReference>
<feature type="domain" description="4Fe-4S Mo/W bis-MGD-type" evidence="16">
    <location>
        <begin position="217"/>
        <end position="273"/>
    </location>
</feature>
<feature type="domain" description="4Fe-4S ferredoxin-type" evidence="15">
    <location>
        <begin position="176"/>
        <end position="208"/>
    </location>
</feature>
<dbReference type="PROSITE" id="PS51085">
    <property type="entry name" value="2FE2S_FER_2"/>
    <property type="match status" value="1"/>
</dbReference>
<dbReference type="Pfam" id="PF00384">
    <property type="entry name" value="Molybdopterin"/>
    <property type="match status" value="1"/>
</dbReference>
<dbReference type="InterPro" id="IPR001041">
    <property type="entry name" value="2Fe-2S_ferredoxin-type"/>
</dbReference>
<evidence type="ECO:0000259" key="15">
    <source>
        <dbReference type="PROSITE" id="PS51379"/>
    </source>
</evidence>
<comment type="cofactor">
    <cofactor evidence="1">
        <name>[4Fe-4S] cluster</name>
        <dbReference type="ChEBI" id="CHEBI:49883"/>
    </cofactor>
</comment>
<dbReference type="Pfam" id="PF10588">
    <property type="entry name" value="NADH-G_4Fe-4S_3"/>
    <property type="match status" value="1"/>
</dbReference>
<evidence type="ECO:0000256" key="7">
    <source>
        <dbReference type="ARBA" id="ARBA00022723"/>
    </source>
</evidence>
<dbReference type="Gene3D" id="3.10.20.740">
    <property type="match status" value="1"/>
</dbReference>
<dbReference type="EMBL" id="CP127247">
    <property type="protein sequence ID" value="WIY25660.1"/>
    <property type="molecule type" value="Genomic_DNA"/>
</dbReference>
<gene>
    <name evidence="18" type="ORF">QPJ95_01535</name>
</gene>
<evidence type="ECO:0000259" key="16">
    <source>
        <dbReference type="PROSITE" id="PS51669"/>
    </source>
</evidence>
<dbReference type="GO" id="GO:0051537">
    <property type="term" value="F:2 iron, 2 sulfur cluster binding"/>
    <property type="evidence" value="ECO:0007669"/>
    <property type="project" value="UniProtKB-KW"/>
</dbReference>
<keyword evidence="8" id="KW-1278">Translocase</keyword>
<feature type="domain" description="4Fe-4S ferredoxin-type" evidence="15">
    <location>
        <begin position="139"/>
        <end position="168"/>
    </location>
</feature>
<dbReference type="CDD" id="cd00207">
    <property type="entry name" value="fer2"/>
    <property type="match status" value="1"/>
</dbReference>
<accession>A0A9Y2L0D6</accession>
<dbReference type="PROSITE" id="PS00641">
    <property type="entry name" value="COMPLEX1_75K_1"/>
    <property type="match status" value="1"/>
</dbReference>
<evidence type="ECO:0000256" key="2">
    <source>
        <dbReference type="ARBA" id="ARBA00004370"/>
    </source>
</evidence>
<dbReference type="Gene3D" id="2.20.25.90">
    <property type="entry name" value="ADC-like domains"/>
    <property type="match status" value="1"/>
</dbReference>
<evidence type="ECO:0000259" key="14">
    <source>
        <dbReference type="PROSITE" id="PS51085"/>
    </source>
</evidence>
<dbReference type="GO" id="GO:0003954">
    <property type="term" value="F:NADH dehydrogenase activity"/>
    <property type="evidence" value="ECO:0007669"/>
    <property type="project" value="TreeGrafter"/>
</dbReference>
<evidence type="ECO:0000313" key="19">
    <source>
        <dbReference type="Proteomes" id="UP001238334"/>
    </source>
</evidence>
<keyword evidence="10" id="KW-0411">Iron-sulfur</keyword>
<comment type="subcellular location">
    <subcellularLocation>
        <location evidence="2">Membrane</location>
    </subcellularLocation>
</comment>
<keyword evidence="19" id="KW-1185">Reference proteome</keyword>
<protein>
    <submittedName>
        <fullName evidence="18">Molybdopterin-dependent oxidoreductase</fullName>
    </submittedName>
</protein>
<keyword evidence="11" id="KW-0520">NAD</keyword>
<evidence type="ECO:0000313" key="18">
    <source>
        <dbReference type="EMBL" id="WIY25660.1"/>
    </source>
</evidence>